<evidence type="ECO:0000313" key="1">
    <source>
        <dbReference type="EMBL" id="MBT1690651.1"/>
    </source>
</evidence>
<reference evidence="1 2" key="1">
    <citation type="submission" date="2021-05" db="EMBL/GenBank/DDBJ databases">
        <title>A Polyphasic approach of four new species of the genus Ohtaekwangia: Ohtaekwangia histidinii sp. nov., Ohtaekwangia cretensis sp. nov., Ohtaekwangia indiensis sp. nov., Ohtaekwangia reichenbachii sp. nov. from diverse environment.</title>
        <authorList>
            <person name="Octaviana S."/>
        </authorList>
    </citation>
    <scope>NUCLEOTIDE SEQUENCE [LARGE SCALE GENOMIC DNA]</scope>
    <source>
        <strain evidence="1 2">PWU37</strain>
    </source>
</reference>
<organism evidence="1 2">
    <name type="scientific">Dawidia soli</name>
    <dbReference type="NCBI Taxonomy" id="2782352"/>
    <lineage>
        <taxon>Bacteria</taxon>
        <taxon>Pseudomonadati</taxon>
        <taxon>Bacteroidota</taxon>
        <taxon>Cytophagia</taxon>
        <taxon>Cytophagales</taxon>
        <taxon>Chryseotaleaceae</taxon>
        <taxon>Dawidia</taxon>
    </lineage>
</organism>
<dbReference type="AlphaFoldDB" id="A0AAP2GKN6"/>
<comment type="caution">
    <text evidence="1">The sequence shown here is derived from an EMBL/GenBank/DDBJ whole genome shotgun (WGS) entry which is preliminary data.</text>
</comment>
<dbReference type="RefSeq" id="WP_394370600.1">
    <property type="nucleotide sequence ID" value="NZ_JAHESC010000077.1"/>
</dbReference>
<accession>A0AAP2GKN6</accession>
<dbReference type="EMBL" id="JAHESC010000077">
    <property type="protein sequence ID" value="MBT1690651.1"/>
    <property type="molecule type" value="Genomic_DNA"/>
</dbReference>
<dbReference type="Gene3D" id="1.20.1440.60">
    <property type="entry name" value="23S rRNA-intervening sequence"/>
    <property type="match status" value="1"/>
</dbReference>
<name>A0AAP2GKN6_9BACT</name>
<dbReference type="Proteomes" id="UP001319180">
    <property type="component" value="Unassembled WGS sequence"/>
</dbReference>
<protein>
    <submittedName>
        <fullName evidence="1">Four helix bundle protein</fullName>
    </submittedName>
</protein>
<evidence type="ECO:0000313" key="2">
    <source>
        <dbReference type="Proteomes" id="UP001319180"/>
    </source>
</evidence>
<dbReference type="InterPro" id="IPR036583">
    <property type="entry name" value="23S_rRNA_IVS_sf"/>
</dbReference>
<keyword evidence="2" id="KW-1185">Reference proteome</keyword>
<dbReference type="InterPro" id="IPR012657">
    <property type="entry name" value="23S_rRNA-intervening_sequence"/>
</dbReference>
<gene>
    <name evidence="1" type="ORF">KK078_29065</name>
</gene>
<dbReference type="SUPFAM" id="SSF158446">
    <property type="entry name" value="IVS-encoded protein-like"/>
    <property type="match status" value="1"/>
</dbReference>
<dbReference type="NCBIfam" id="TIGR02436">
    <property type="entry name" value="four helix bundle protein"/>
    <property type="match status" value="1"/>
</dbReference>
<sequence>MRAKAKHIPRSVFFFALATSDQLRRAAFSVVLNLTEGSGRFIKPDRKKFLCRRSKLHV</sequence>
<proteinExistence type="predicted"/>